<dbReference type="RefSeq" id="WP_208257493.1">
    <property type="nucleotide sequence ID" value="NZ_JAGEOJ010000008.1"/>
</dbReference>
<dbReference type="Proteomes" id="UP000669179">
    <property type="component" value="Unassembled WGS sequence"/>
</dbReference>
<evidence type="ECO:0000256" key="1">
    <source>
        <dbReference type="SAM" id="MobiDB-lite"/>
    </source>
</evidence>
<proteinExistence type="predicted"/>
<dbReference type="EMBL" id="JAGEOJ010000008">
    <property type="protein sequence ID" value="MBO2449615.1"/>
    <property type="molecule type" value="Genomic_DNA"/>
</dbReference>
<feature type="region of interest" description="Disordered" evidence="1">
    <location>
        <begin position="137"/>
        <end position="157"/>
    </location>
</feature>
<gene>
    <name evidence="2" type="ORF">J4573_21115</name>
</gene>
<evidence type="ECO:0000313" key="2">
    <source>
        <dbReference type="EMBL" id="MBO2449615.1"/>
    </source>
</evidence>
<sequence>MTTDRLIEPATAVPWQAGTPGGCCLPRSGYTVRIGRGPDRRPALQIHDDRDGLLDVAVAHSLVSILLRGGFRARRGQAPWALAWGQLPPGCDQVAVLFAGRADAVQPVRPTIIARAFWVAEAGGEFRSVSVAADADRATRRLRREHRPPNPYRGEGS</sequence>
<dbReference type="AlphaFoldDB" id="A0A939PBN0"/>
<organism evidence="2 3">
    <name type="scientific">Actinomadura barringtoniae</name>
    <dbReference type="NCBI Taxonomy" id="1427535"/>
    <lineage>
        <taxon>Bacteria</taxon>
        <taxon>Bacillati</taxon>
        <taxon>Actinomycetota</taxon>
        <taxon>Actinomycetes</taxon>
        <taxon>Streptosporangiales</taxon>
        <taxon>Thermomonosporaceae</taxon>
        <taxon>Actinomadura</taxon>
    </lineage>
</organism>
<protein>
    <submittedName>
        <fullName evidence="2">Uncharacterized protein</fullName>
    </submittedName>
</protein>
<name>A0A939PBN0_9ACTN</name>
<comment type="caution">
    <text evidence="2">The sequence shown here is derived from an EMBL/GenBank/DDBJ whole genome shotgun (WGS) entry which is preliminary data.</text>
</comment>
<reference evidence="2" key="1">
    <citation type="submission" date="2021-03" db="EMBL/GenBank/DDBJ databases">
        <authorList>
            <person name="Kanchanasin P."/>
            <person name="Saeng-In P."/>
            <person name="Phongsopitanun W."/>
            <person name="Yuki M."/>
            <person name="Kudo T."/>
            <person name="Ohkuma M."/>
            <person name="Tanasupawat S."/>
        </authorList>
    </citation>
    <scope>NUCLEOTIDE SEQUENCE</scope>
    <source>
        <strain evidence="2">GKU 128</strain>
    </source>
</reference>
<keyword evidence="3" id="KW-1185">Reference proteome</keyword>
<evidence type="ECO:0000313" key="3">
    <source>
        <dbReference type="Proteomes" id="UP000669179"/>
    </source>
</evidence>
<accession>A0A939PBN0</accession>